<comment type="caution">
    <text evidence="9">The sequence shown here is derived from an EMBL/GenBank/DDBJ whole genome shotgun (WGS) entry which is preliminary data.</text>
</comment>
<keyword evidence="2" id="KW-1277">Toxin-antitoxin system</keyword>
<dbReference type="InterPro" id="IPR002716">
    <property type="entry name" value="PIN_dom"/>
</dbReference>
<dbReference type="OrthoDB" id="5458135at2"/>
<dbReference type="InterPro" id="IPR050556">
    <property type="entry name" value="Type_II_TA_system_RNase"/>
</dbReference>
<sequence length="144" mass="16092">MTRYLLDTNIVSNAIKPEPSQALLAWYAEQADDDLFVPSLVVAEIRRGILIMPAGRRRSLLEAWFSSFAGPQTVFAGRILPFDERAGLIWAQLMAEGRSIGRPRNAFDMIIASIAVVNDCVLATDNEKDFWGLDIINPLRAETR</sequence>
<dbReference type="GO" id="GO:0004518">
    <property type="term" value="F:nuclease activity"/>
    <property type="evidence" value="ECO:0007669"/>
    <property type="project" value="UniProtKB-KW"/>
</dbReference>
<protein>
    <submittedName>
        <fullName evidence="9">VapC toxin family PIN domain ribonuclease</fullName>
    </submittedName>
</protein>
<keyword evidence="6" id="KW-0460">Magnesium</keyword>
<keyword evidence="5" id="KW-0378">Hydrolase</keyword>
<dbReference type="SUPFAM" id="SSF88723">
    <property type="entry name" value="PIN domain-like"/>
    <property type="match status" value="1"/>
</dbReference>
<proteinExistence type="inferred from homology"/>
<gene>
    <name evidence="9" type="ORF">DQ393_08850</name>
</gene>
<evidence type="ECO:0000313" key="9">
    <source>
        <dbReference type="EMBL" id="RAX41709.1"/>
    </source>
</evidence>
<dbReference type="PANTHER" id="PTHR33653:SF1">
    <property type="entry name" value="RIBONUCLEASE VAPC2"/>
    <property type="match status" value="1"/>
</dbReference>
<comment type="similarity">
    <text evidence="7">Belongs to the PINc/VapC protein family.</text>
</comment>
<dbReference type="RefSeq" id="WP_112341373.1">
    <property type="nucleotide sequence ID" value="NZ_QMKK01000025.1"/>
</dbReference>
<dbReference type="Proteomes" id="UP000251205">
    <property type="component" value="Unassembled WGS sequence"/>
</dbReference>
<evidence type="ECO:0000256" key="7">
    <source>
        <dbReference type="ARBA" id="ARBA00038093"/>
    </source>
</evidence>
<evidence type="ECO:0000256" key="6">
    <source>
        <dbReference type="ARBA" id="ARBA00022842"/>
    </source>
</evidence>
<dbReference type="Gene3D" id="3.40.50.1010">
    <property type="entry name" value="5'-nuclease"/>
    <property type="match status" value="1"/>
</dbReference>
<keyword evidence="3" id="KW-0540">Nuclease</keyword>
<evidence type="ECO:0000259" key="8">
    <source>
        <dbReference type="Pfam" id="PF01850"/>
    </source>
</evidence>
<evidence type="ECO:0000256" key="5">
    <source>
        <dbReference type="ARBA" id="ARBA00022801"/>
    </source>
</evidence>
<evidence type="ECO:0000256" key="4">
    <source>
        <dbReference type="ARBA" id="ARBA00022723"/>
    </source>
</evidence>
<name>A0A329YBU7_RHITR</name>
<comment type="cofactor">
    <cofactor evidence="1">
        <name>Mg(2+)</name>
        <dbReference type="ChEBI" id="CHEBI:18420"/>
    </cofactor>
</comment>
<evidence type="ECO:0000256" key="2">
    <source>
        <dbReference type="ARBA" id="ARBA00022649"/>
    </source>
</evidence>
<dbReference type="GO" id="GO:0016787">
    <property type="term" value="F:hydrolase activity"/>
    <property type="evidence" value="ECO:0007669"/>
    <property type="project" value="UniProtKB-KW"/>
</dbReference>
<dbReference type="InterPro" id="IPR029060">
    <property type="entry name" value="PIN-like_dom_sf"/>
</dbReference>
<accession>A0A329YBU7</accession>
<evidence type="ECO:0000256" key="3">
    <source>
        <dbReference type="ARBA" id="ARBA00022722"/>
    </source>
</evidence>
<keyword evidence="4" id="KW-0479">Metal-binding</keyword>
<dbReference type="PANTHER" id="PTHR33653">
    <property type="entry name" value="RIBONUCLEASE VAPC2"/>
    <property type="match status" value="1"/>
</dbReference>
<dbReference type="AlphaFoldDB" id="A0A329YBU7"/>
<evidence type="ECO:0000313" key="10">
    <source>
        <dbReference type="Proteomes" id="UP000251205"/>
    </source>
</evidence>
<feature type="domain" description="PIN" evidence="8">
    <location>
        <begin position="4"/>
        <end position="127"/>
    </location>
</feature>
<dbReference type="Pfam" id="PF01850">
    <property type="entry name" value="PIN"/>
    <property type="match status" value="1"/>
</dbReference>
<evidence type="ECO:0000256" key="1">
    <source>
        <dbReference type="ARBA" id="ARBA00001946"/>
    </source>
</evidence>
<dbReference type="EMBL" id="QMKK01000025">
    <property type="protein sequence ID" value="RAX41709.1"/>
    <property type="molecule type" value="Genomic_DNA"/>
</dbReference>
<dbReference type="GO" id="GO:0046872">
    <property type="term" value="F:metal ion binding"/>
    <property type="evidence" value="ECO:0007669"/>
    <property type="project" value="UniProtKB-KW"/>
</dbReference>
<reference evidence="9 10" key="1">
    <citation type="submission" date="2018-06" db="EMBL/GenBank/DDBJ databases">
        <title>Whole Genome Sequence of an efficient microsymbiont, Rhizobium tropici.</title>
        <authorList>
            <person name="Srinivasan R."/>
            <person name="Singh H.V."/>
            <person name="Srivastava R."/>
            <person name="Kumari B."/>
            <person name="Radhakrishna A."/>
        </authorList>
    </citation>
    <scope>NUCLEOTIDE SEQUENCE [LARGE SCALE GENOMIC DNA]</scope>
    <source>
        <strain evidence="9 10">IGFRI Rhizo-19</strain>
    </source>
</reference>
<organism evidence="9 10">
    <name type="scientific">Rhizobium tropici</name>
    <dbReference type="NCBI Taxonomy" id="398"/>
    <lineage>
        <taxon>Bacteria</taxon>
        <taxon>Pseudomonadati</taxon>
        <taxon>Pseudomonadota</taxon>
        <taxon>Alphaproteobacteria</taxon>
        <taxon>Hyphomicrobiales</taxon>
        <taxon>Rhizobiaceae</taxon>
        <taxon>Rhizobium/Agrobacterium group</taxon>
        <taxon>Rhizobium</taxon>
    </lineage>
</organism>